<dbReference type="AlphaFoldDB" id="A0A0M2SGR9"/>
<evidence type="ECO:0000313" key="3">
    <source>
        <dbReference type="Proteomes" id="UP000034287"/>
    </source>
</evidence>
<name>A0A0M2SGR9_9STAP</name>
<evidence type="ECO:0000313" key="2">
    <source>
        <dbReference type="EMBL" id="KKK33904.1"/>
    </source>
</evidence>
<accession>A0A0M2SGR9</accession>
<keyword evidence="1" id="KW-1133">Transmembrane helix</keyword>
<protein>
    <submittedName>
        <fullName evidence="2">Uncharacterized protein</fullName>
    </submittedName>
</protein>
<keyword evidence="3" id="KW-1185">Reference proteome</keyword>
<evidence type="ECO:0000256" key="1">
    <source>
        <dbReference type="SAM" id="Phobius"/>
    </source>
</evidence>
<sequence length="73" mass="8689">MNHILKSKLFWGFMVLLAVLLMIIGFFTKDLEMWGTAFLIALLVRYYAQEFLFQSYNTRLDRLKKKHSQTGEL</sequence>
<feature type="transmembrane region" description="Helical" evidence="1">
    <location>
        <begin position="9"/>
        <end position="27"/>
    </location>
</feature>
<gene>
    <name evidence="2" type="ORF">WN59_09865</name>
</gene>
<proteinExistence type="predicted"/>
<feature type="transmembrane region" description="Helical" evidence="1">
    <location>
        <begin position="33"/>
        <end position="53"/>
    </location>
</feature>
<comment type="caution">
    <text evidence="2">The sequence shown here is derived from an EMBL/GenBank/DDBJ whole genome shotgun (WGS) entry which is preliminary data.</text>
</comment>
<keyword evidence="1" id="KW-0472">Membrane</keyword>
<dbReference type="PATRIC" id="fig|1432562.3.peg.1956"/>
<dbReference type="EMBL" id="LAYZ01000024">
    <property type="protein sequence ID" value="KKK33904.1"/>
    <property type="molecule type" value="Genomic_DNA"/>
</dbReference>
<dbReference type="Proteomes" id="UP000034287">
    <property type="component" value="Unassembled WGS sequence"/>
</dbReference>
<organism evidence="2 3">
    <name type="scientific">Salinicoccus sediminis</name>
    <dbReference type="NCBI Taxonomy" id="1432562"/>
    <lineage>
        <taxon>Bacteria</taxon>
        <taxon>Bacillati</taxon>
        <taxon>Bacillota</taxon>
        <taxon>Bacilli</taxon>
        <taxon>Bacillales</taxon>
        <taxon>Staphylococcaceae</taxon>
        <taxon>Salinicoccus</taxon>
    </lineage>
</organism>
<keyword evidence="1" id="KW-0812">Transmembrane</keyword>
<dbReference type="STRING" id="1432562.WN59_09865"/>
<reference evidence="2 3" key="1">
    <citation type="submission" date="2015-04" db="EMBL/GenBank/DDBJ databases">
        <title>Taxonomic description and genome sequence of Salinicoccus sediminis sp. nov., a novel hyper halotolerant bacterium isolated from marine sediment.</title>
        <authorList>
            <person name="Mathan Kumar R."/>
            <person name="Kaur G."/>
            <person name="Kumar N."/>
            <person name="Kumar A."/>
            <person name="Singh N.K."/>
            <person name="Kaur N."/>
            <person name="Mayilraj S."/>
        </authorList>
    </citation>
    <scope>NUCLEOTIDE SEQUENCE [LARGE SCALE GENOMIC DNA]</scope>
    <source>
        <strain evidence="2 3">SV-16</strain>
    </source>
</reference>